<dbReference type="GO" id="GO:0005730">
    <property type="term" value="C:nucleolus"/>
    <property type="evidence" value="ECO:0007669"/>
    <property type="project" value="TreeGrafter"/>
</dbReference>
<dbReference type="AlphaFoldDB" id="A0A1Q3CVN1"/>
<dbReference type="PROSITE" id="PS50102">
    <property type="entry name" value="RRM"/>
    <property type="match status" value="1"/>
</dbReference>
<dbReference type="STRING" id="3775.A0A1Q3CVN1"/>
<keyword evidence="5" id="KW-1185">Reference proteome</keyword>
<dbReference type="Gene3D" id="3.30.70.330">
    <property type="match status" value="2"/>
</dbReference>
<reference evidence="5" key="1">
    <citation type="submission" date="2016-04" db="EMBL/GenBank/DDBJ databases">
        <title>Cephalotus genome sequencing.</title>
        <authorList>
            <person name="Fukushima K."/>
            <person name="Hasebe M."/>
            <person name="Fang X."/>
        </authorList>
    </citation>
    <scope>NUCLEOTIDE SEQUENCE [LARGE SCALE GENOMIC DNA]</scope>
    <source>
        <strain evidence="5">cv. St1</strain>
    </source>
</reference>
<dbReference type="Proteomes" id="UP000187406">
    <property type="component" value="Unassembled WGS sequence"/>
</dbReference>
<dbReference type="InterPro" id="IPR035979">
    <property type="entry name" value="RBD_domain_sf"/>
</dbReference>
<dbReference type="Pfam" id="PF00076">
    <property type="entry name" value="RRM_1"/>
    <property type="match status" value="1"/>
</dbReference>
<accession>A0A1Q3CVN1</accession>
<feature type="domain" description="RRM" evidence="3">
    <location>
        <begin position="1"/>
        <end position="62"/>
    </location>
</feature>
<comment type="caution">
    <text evidence="4">The sequence shown here is derived from an EMBL/GenBank/DDBJ whole genome shotgun (WGS) entry which is preliminary data.</text>
</comment>
<dbReference type="GO" id="GO:0003723">
    <property type="term" value="F:RNA binding"/>
    <property type="evidence" value="ECO:0007669"/>
    <property type="project" value="UniProtKB-UniRule"/>
</dbReference>
<name>A0A1Q3CVN1_CEPFO</name>
<keyword evidence="1 2" id="KW-0694">RNA-binding</keyword>
<dbReference type="InterPro" id="IPR000504">
    <property type="entry name" value="RRM_dom"/>
</dbReference>
<evidence type="ECO:0000259" key="3">
    <source>
        <dbReference type="PROSITE" id="PS50102"/>
    </source>
</evidence>
<dbReference type="SUPFAM" id="SSF54928">
    <property type="entry name" value="RNA-binding domain, RBD"/>
    <property type="match status" value="1"/>
</dbReference>
<proteinExistence type="predicted"/>
<dbReference type="OrthoDB" id="439808at2759"/>
<gene>
    <name evidence="4" type="ORF">CFOL_v3_27760</name>
</gene>
<dbReference type="PANTHER" id="PTHR23236">
    <property type="entry name" value="EUKARYOTIC TRANSLATION INITIATION FACTOR 4B/4H"/>
    <property type="match status" value="1"/>
</dbReference>
<protein>
    <submittedName>
        <fullName evidence="4">RRM_1 domain-containing protein</fullName>
    </submittedName>
</protein>
<dbReference type="EMBL" id="BDDD01003170">
    <property type="protein sequence ID" value="GAV84316.1"/>
    <property type="molecule type" value="Genomic_DNA"/>
</dbReference>
<evidence type="ECO:0000313" key="5">
    <source>
        <dbReference type="Proteomes" id="UP000187406"/>
    </source>
</evidence>
<dbReference type="PANTHER" id="PTHR23236:SF11">
    <property type="entry name" value="EUKARYOTIC TRANSLATION INITIATION FACTOR 4H"/>
    <property type="match status" value="1"/>
</dbReference>
<evidence type="ECO:0000313" key="4">
    <source>
        <dbReference type="EMBL" id="GAV84316.1"/>
    </source>
</evidence>
<organism evidence="4 5">
    <name type="scientific">Cephalotus follicularis</name>
    <name type="common">Albany pitcher plant</name>
    <dbReference type="NCBI Taxonomy" id="3775"/>
    <lineage>
        <taxon>Eukaryota</taxon>
        <taxon>Viridiplantae</taxon>
        <taxon>Streptophyta</taxon>
        <taxon>Embryophyta</taxon>
        <taxon>Tracheophyta</taxon>
        <taxon>Spermatophyta</taxon>
        <taxon>Magnoliopsida</taxon>
        <taxon>eudicotyledons</taxon>
        <taxon>Gunneridae</taxon>
        <taxon>Pentapetalae</taxon>
        <taxon>rosids</taxon>
        <taxon>fabids</taxon>
        <taxon>Oxalidales</taxon>
        <taxon>Cephalotaceae</taxon>
        <taxon>Cephalotus</taxon>
    </lineage>
</organism>
<evidence type="ECO:0000256" key="2">
    <source>
        <dbReference type="PROSITE-ProRule" id="PRU00176"/>
    </source>
</evidence>
<evidence type="ECO:0000256" key="1">
    <source>
        <dbReference type="ARBA" id="ARBA00022884"/>
    </source>
</evidence>
<sequence>MQRIFFKDVAEVQEVHFASDRDERFKGFGHVDFKTEEAAQKALALNGGTMLMESLWLSDLNELVNISFYICWTLQPQRERVIPEGRGQSQTIFVSHFDANSEEDEVRVSLKNPFGSCGEISRISIPKDYDTGAVKGYVSFKHCAALTCRSVLEQMTCNVRFLRSSLIFNFFACLAHFPKS</sequence>
<dbReference type="InterPro" id="IPR012677">
    <property type="entry name" value="Nucleotide-bd_a/b_plait_sf"/>
</dbReference>
<dbReference type="InParanoid" id="A0A1Q3CVN1"/>